<evidence type="ECO:0000256" key="4">
    <source>
        <dbReference type="ARBA" id="ARBA00023136"/>
    </source>
</evidence>
<evidence type="ECO:0000313" key="8">
    <source>
        <dbReference type="Proteomes" id="UP000283442"/>
    </source>
</evidence>
<evidence type="ECO:0000256" key="5">
    <source>
        <dbReference type="SAM" id="Phobius"/>
    </source>
</evidence>
<evidence type="ECO:0000259" key="6">
    <source>
        <dbReference type="Pfam" id="PF04357"/>
    </source>
</evidence>
<feature type="domain" description="Translocation and assembly module TamB C-terminal" evidence="6">
    <location>
        <begin position="1112"/>
        <end position="1438"/>
    </location>
</feature>
<gene>
    <name evidence="7" type="ORF">DW674_05080</name>
</gene>
<evidence type="ECO:0000256" key="1">
    <source>
        <dbReference type="ARBA" id="ARBA00004167"/>
    </source>
</evidence>
<dbReference type="GO" id="GO:0009306">
    <property type="term" value="P:protein secretion"/>
    <property type="evidence" value="ECO:0007669"/>
    <property type="project" value="InterPro"/>
</dbReference>
<keyword evidence="3 5" id="KW-1133">Transmembrane helix</keyword>
<dbReference type="Pfam" id="PF04357">
    <property type="entry name" value="TamB"/>
    <property type="match status" value="1"/>
</dbReference>
<dbReference type="InterPro" id="IPR052894">
    <property type="entry name" value="AsmA-related"/>
</dbReference>
<sequence>MNFGEIVMKRKTIGIGIGALFGVLLLVLGGIWYYIQTSAFMDKVESTASTVASETLGVPVSVGAIKVNSLHDLEIHDLAIYDKQAECIAQADTARVELRLLSAYRDPAYAVKEVTLSNVKANLVQREDGSWNVEDIKTQSSGEGSFFGTVTVENGTVTVSAQGREVTAQDIEGSADFSDYPVLKLAAKANCLDSAVDFSGTYRKERQIFNLKVSGLDLMNVLPLLPDGTIPDGVEVLGGTVTEAKVSGQYMGSQLSFAGQAQYENGSVKVKDTQVDDIHGFASFTDAEVLLFTDAEAAGQQAHAEGKVRYDTDAPYLDLRVSSDSFDPAKVLSDIPYEGAASFKATVTGPVKDPVVDGDVRVASGEANGIPFTNARAHVRYEGNRVSVQDLSVSAFGGTVRGEGTFSPSSLTYAAHLVGSDIDTQQAASYIPELADLTGRVSFNMGLSGTGADTSNLQAYGSAALQAGSYKGLPIESLTASFFAQGTDVTIDYASLNLPHRSSLGIEGKVKGGREIDLAFYGGHVDLSLVRTLIPEADVTGLSDFEGTAQGDIADPVVNFKFTATNGTLFKQPYDSLKFTAGGGLDGVTIDEFSLVKDGKQTWYVDGSVGLTGERRIDMRIDTVGARMEDIAALAFPDQPITGNVDNTIKITGTLDHPNAVGYIHFYRGSYNGILLSGMDGDYFMEDGFTRLQDFHVFSPMVDMDLNGTIDRNWNLDMIASVHEINMERFANKFPYPVSGKGTFAGQIGGTLMDPTFHGILTAPSITLNDQELTDVRGMVDYENRVVSLSQFGFRQGGGSYQASLSINIDTHDADGSVKVQDGDVNAIAAICNFKNEIVSGKVSSDVQVGGTYDNPELTITGQLADGKISGYDVHDVDANLHLLDHVVYIDKLAGQQGTDGSFTADGYVTIGGPIQAHFSAQKLALGMFTKSAGLAREVHGTADIEATFGGTTDNPSADVTIAANNGGFQGSTFDAMNGEFHLKNGLVDVKDFSVAKAINGKDYTASAKGIVPIKALFANRNEDLNDYERIKLDVSLDQADLSILPFVSDQIDWALGPTKGTLEFTGTLAHPLVTGSISLSDGAVKFKPLTVPVTEMTAQIDFNGDTMTVRDFSGKMGEGTYTGQGTLKMNGLTPSEYDFSLTADKLDVQSSFFKGPLSGQLRVNKDKFYGMELPKISGQVDLANCTISVPAIPDSDGELPDIILDADVNVGDKVHAYSSYLYDMYLTGNVHFGGTTRHPKTSGSVSVKRGGTINYLKTEFNVREGTAYFNQVDSFLPSITFLADTRLTQAKVYLSITGPLDNMTFTLRSTPEMSQSEIIQLLTLRDAYKAGQANLDAGDLLIVGLQMSFLSEVEDVMRNMLWLDRFTIARGSGSAFDTHDEESSKDIDVYHVEMGKYITDKVMLKYTQQIGGDDTHRFGVQYDMNDRFGLSMEKESQKFIVGLEARVHF</sequence>
<evidence type="ECO:0000256" key="3">
    <source>
        <dbReference type="ARBA" id="ARBA00022989"/>
    </source>
</evidence>
<dbReference type="OrthoDB" id="3034030at2"/>
<dbReference type="Proteomes" id="UP000283442">
    <property type="component" value="Unassembled WGS sequence"/>
</dbReference>
<feature type="transmembrane region" description="Helical" evidence="5">
    <location>
        <begin position="12"/>
        <end position="35"/>
    </location>
</feature>
<evidence type="ECO:0000256" key="2">
    <source>
        <dbReference type="ARBA" id="ARBA00022692"/>
    </source>
</evidence>
<dbReference type="InterPro" id="IPR007452">
    <property type="entry name" value="TamB_C"/>
</dbReference>
<evidence type="ECO:0000313" key="7">
    <source>
        <dbReference type="EMBL" id="RHF52051.1"/>
    </source>
</evidence>
<dbReference type="PANTHER" id="PTHR30441">
    <property type="entry name" value="DUF748 DOMAIN-CONTAINING PROTEIN"/>
    <property type="match status" value="1"/>
</dbReference>
<protein>
    <recommendedName>
        <fullName evidence="6">Translocation and assembly module TamB C-terminal domain-containing protein</fullName>
    </recommendedName>
</protein>
<keyword evidence="2 5" id="KW-0812">Transmembrane</keyword>
<dbReference type="EMBL" id="QRHE01000004">
    <property type="protein sequence ID" value="RHF52051.1"/>
    <property type="molecule type" value="Genomic_DNA"/>
</dbReference>
<comment type="caution">
    <text evidence="7">The sequence shown here is derived from an EMBL/GenBank/DDBJ whole genome shotgun (WGS) entry which is preliminary data.</text>
</comment>
<name>A0A414NXF6_9FIRM</name>
<dbReference type="GO" id="GO:0090313">
    <property type="term" value="P:regulation of protein targeting to membrane"/>
    <property type="evidence" value="ECO:0007669"/>
    <property type="project" value="TreeGrafter"/>
</dbReference>
<proteinExistence type="predicted"/>
<dbReference type="PANTHER" id="PTHR30441:SF8">
    <property type="entry name" value="DUF748 DOMAIN-CONTAINING PROTEIN"/>
    <property type="match status" value="1"/>
</dbReference>
<organism evidence="7 8">
    <name type="scientific">Mitsuokella multacida</name>
    <dbReference type="NCBI Taxonomy" id="52226"/>
    <lineage>
        <taxon>Bacteria</taxon>
        <taxon>Bacillati</taxon>
        <taxon>Bacillota</taxon>
        <taxon>Negativicutes</taxon>
        <taxon>Selenomonadales</taxon>
        <taxon>Selenomonadaceae</taxon>
        <taxon>Mitsuokella</taxon>
    </lineage>
</organism>
<reference evidence="7 8" key="1">
    <citation type="submission" date="2018-08" db="EMBL/GenBank/DDBJ databases">
        <title>A genome reference for cultivated species of the human gut microbiota.</title>
        <authorList>
            <person name="Zou Y."/>
            <person name="Xue W."/>
            <person name="Luo G."/>
        </authorList>
    </citation>
    <scope>NUCLEOTIDE SEQUENCE [LARGE SCALE GENOMIC DNA]</scope>
    <source>
        <strain evidence="7 8">AM25-21AC</strain>
    </source>
</reference>
<keyword evidence="4 5" id="KW-0472">Membrane</keyword>
<comment type="subcellular location">
    <subcellularLocation>
        <location evidence="1">Membrane</location>
        <topology evidence="1">Single-pass membrane protein</topology>
    </subcellularLocation>
</comment>
<dbReference type="GO" id="GO:0005886">
    <property type="term" value="C:plasma membrane"/>
    <property type="evidence" value="ECO:0007669"/>
    <property type="project" value="InterPro"/>
</dbReference>
<accession>A0A414NXF6</accession>